<proteinExistence type="predicted"/>
<evidence type="ECO:0000313" key="3">
    <source>
        <dbReference type="Proteomes" id="UP001499987"/>
    </source>
</evidence>
<protein>
    <submittedName>
        <fullName evidence="2">Uncharacterized protein</fullName>
    </submittedName>
</protein>
<dbReference type="RefSeq" id="WP_344622399.1">
    <property type="nucleotide sequence ID" value="NZ_BAAALD010000007.1"/>
</dbReference>
<reference evidence="3" key="1">
    <citation type="journal article" date="2019" name="Int. J. Syst. Evol. Microbiol.">
        <title>The Global Catalogue of Microorganisms (GCM) 10K type strain sequencing project: providing services to taxonomists for standard genome sequencing and annotation.</title>
        <authorList>
            <consortium name="The Broad Institute Genomics Platform"/>
            <consortium name="The Broad Institute Genome Sequencing Center for Infectious Disease"/>
            <person name="Wu L."/>
            <person name="Ma J."/>
        </authorList>
    </citation>
    <scope>NUCLEOTIDE SEQUENCE [LARGE SCALE GENOMIC DNA]</scope>
    <source>
        <strain evidence="3">JCM 13002</strain>
    </source>
</reference>
<feature type="compositionally biased region" description="Basic and acidic residues" evidence="1">
    <location>
        <begin position="9"/>
        <end position="21"/>
    </location>
</feature>
<comment type="caution">
    <text evidence="2">The sequence shown here is derived from an EMBL/GenBank/DDBJ whole genome shotgun (WGS) entry which is preliminary data.</text>
</comment>
<name>A0ABP4DW79_9ACTN</name>
<evidence type="ECO:0000256" key="1">
    <source>
        <dbReference type="SAM" id="MobiDB-lite"/>
    </source>
</evidence>
<sequence>MAFPHHPHRAPEDGPETPRRDRAVLGALGALLDDLAALGHGHACPDDPDTDEAPDTAHGLERRAPHPGDLTATA</sequence>
<feature type="region of interest" description="Disordered" evidence="1">
    <location>
        <begin position="38"/>
        <end position="74"/>
    </location>
</feature>
<feature type="region of interest" description="Disordered" evidence="1">
    <location>
        <begin position="1"/>
        <end position="21"/>
    </location>
</feature>
<evidence type="ECO:0000313" key="2">
    <source>
        <dbReference type="EMBL" id="GAA1073336.1"/>
    </source>
</evidence>
<dbReference type="EMBL" id="BAAALD010000007">
    <property type="protein sequence ID" value="GAA1073336.1"/>
    <property type="molecule type" value="Genomic_DNA"/>
</dbReference>
<keyword evidence="3" id="KW-1185">Reference proteome</keyword>
<gene>
    <name evidence="2" type="ORF">GCM10009663_11690</name>
</gene>
<dbReference type="Proteomes" id="UP001499987">
    <property type="component" value="Unassembled WGS sequence"/>
</dbReference>
<accession>A0ABP4DW79</accession>
<organism evidence="2 3">
    <name type="scientific">Kitasatospora arboriphila</name>
    <dbReference type="NCBI Taxonomy" id="258052"/>
    <lineage>
        <taxon>Bacteria</taxon>
        <taxon>Bacillati</taxon>
        <taxon>Actinomycetota</taxon>
        <taxon>Actinomycetes</taxon>
        <taxon>Kitasatosporales</taxon>
        <taxon>Streptomycetaceae</taxon>
        <taxon>Kitasatospora</taxon>
    </lineage>
</organism>